<dbReference type="EMBL" id="ASRX01000083">
    <property type="protein sequence ID" value="EYF01377.1"/>
    <property type="molecule type" value="Genomic_DNA"/>
</dbReference>
<feature type="compositionally biased region" description="Basic residues" evidence="1">
    <location>
        <begin position="114"/>
        <end position="123"/>
    </location>
</feature>
<dbReference type="AlphaFoldDB" id="A0A017SX68"/>
<sequence length="123" mass="14456">MLAEQVEEDRDSRILPPYGLSDLDVGTVGRYRNHFKSLRPDHLWNAEGDQEFLRLIGGWRRDRQSKQEGLTDAGLLMFGKLAEIKENFPYYMVDYQERPEAKTELRTESTPSRSFRRCRSSRS</sequence>
<evidence type="ECO:0000313" key="3">
    <source>
        <dbReference type="Proteomes" id="UP000019678"/>
    </source>
</evidence>
<gene>
    <name evidence="2" type="ORF">CAP_8419</name>
</gene>
<comment type="caution">
    <text evidence="2">The sequence shown here is derived from an EMBL/GenBank/DDBJ whole genome shotgun (WGS) entry which is preliminary data.</text>
</comment>
<evidence type="ECO:0000313" key="2">
    <source>
        <dbReference type="EMBL" id="EYF01377.1"/>
    </source>
</evidence>
<accession>A0A017SX68</accession>
<dbReference type="RefSeq" id="WP_044249582.1">
    <property type="nucleotide sequence ID" value="NZ_ASRX01000083.1"/>
</dbReference>
<dbReference type="eggNOG" id="COG2865">
    <property type="taxonomic scope" value="Bacteria"/>
</dbReference>
<dbReference type="STRING" id="1192034.CAP_8419"/>
<reference evidence="2 3" key="1">
    <citation type="submission" date="2013-05" db="EMBL/GenBank/DDBJ databases">
        <title>Genome assembly of Chondromyces apiculatus DSM 436.</title>
        <authorList>
            <person name="Sharma G."/>
            <person name="Khatri I."/>
            <person name="Kaur C."/>
            <person name="Mayilraj S."/>
            <person name="Subramanian S."/>
        </authorList>
    </citation>
    <scope>NUCLEOTIDE SEQUENCE [LARGE SCALE GENOMIC DNA]</scope>
    <source>
        <strain evidence="2 3">DSM 436</strain>
    </source>
</reference>
<organism evidence="2 3">
    <name type="scientific">Chondromyces apiculatus DSM 436</name>
    <dbReference type="NCBI Taxonomy" id="1192034"/>
    <lineage>
        <taxon>Bacteria</taxon>
        <taxon>Pseudomonadati</taxon>
        <taxon>Myxococcota</taxon>
        <taxon>Polyangia</taxon>
        <taxon>Polyangiales</taxon>
        <taxon>Polyangiaceae</taxon>
        <taxon>Chondromyces</taxon>
    </lineage>
</organism>
<feature type="region of interest" description="Disordered" evidence="1">
    <location>
        <begin position="99"/>
        <end position="123"/>
    </location>
</feature>
<evidence type="ECO:0000256" key="1">
    <source>
        <dbReference type="SAM" id="MobiDB-lite"/>
    </source>
</evidence>
<dbReference type="OrthoDB" id="9789524at2"/>
<dbReference type="Proteomes" id="UP000019678">
    <property type="component" value="Unassembled WGS sequence"/>
</dbReference>
<keyword evidence="3" id="KW-1185">Reference proteome</keyword>
<protein>
    <submittedName>
        <fullName evidence="2">Uncharacterized protein</fullName>
    </submittedName>
</protein>
<name>A0A017SX68_9BACT</name>
<proteinExistence type="predicted"/>